<dbReference type="Gene3D" id="2.40.10.120">
    <property type="match status" value="1"/>
</dbReference>
<proteinExistence type="predicted"/>
<feature type="signal peptide" evidence="2">
    <location>
        <begin position="1"/>
        <end position="32"/>
    </location>
</feature>
<dbReference type="GO" id="GO:0006508">
    <property type="term" value="P:proteolysis"/>
    <property type="evidence" value="ECO:0007669"/>
    <property type="project" value="InterPro"/>
</dbReference>
<dbReference type="AlphaFoldDB" id="A0A6P2DGB5"/>
<evidence type="ECO:0000313" key="4">
    <source>
        <dbReference type="Proteomes" id="UP000464178"/>
    </source>
</evidence>
<organism evidence="3 4">
    <name type="scientific">Gemmata massiliana</name>
    <dbReference type="NCBI Taxonomy" id="1210884"/>
    <lineage>
        <taxon>Bacteria</taxon>
        <taxon>Pseudomonadati</taxon>
        <taxon>Planctomycetota</taxon>
        <taxon>Planctomycetia</taxon>
        <taxon>Gemmatales</taxon>
        <taxon>Gemmataceae</taxon>
        <taxon>Gemmata</taxon>
    </lineage>
</organism>
<dbReference type="KEGG" id="gms:SOIL9_80740"/>
<dbReference type="Proteomes" id="UP000464178">
    <property type="component" value="Chromosome"/>
</dbReference>
<gene>
    <name evidence="3" type="ORF">SOIL9_80740</name>
</gene>
<evidence type="ECO:0008006" key="5">
    <source>
        <dbReference type="Google" id="ProtNLM"/>
    </source>
</evidence>
<feature type="chain" id="PRO_5026712794" description="Serine protease" evidence="2">
    <location>
        <begin position="33"/>
        <end position="470"/>
    </location>
</feature>
<dbReference type="SUPFAM" id="SSF50494">
    <property type="entry name" value="Trypsin-like serine proteases"/>
    <property type="match status" value="1"/>
</dbReference>
<evidence type="ECO:0000313" key="3">
    <source>
        <dbReference type="EMBL" id="VTS00767.1"/>
    </source>
</evidence>
<sequence length="470" mass="50773">MQRPYFLRPPVFHPRWLLSAVAAVLVVSSLHAAPPAFNAAEARKSVVYIKRITPGLGPAVGSGFLVSHDGLIFTNRHVALPSDEGIKGSITLVGVPSVKDPDVLDYFRAETVYTPEKKENLDFAVLKIEARKDGPKFRPLPLSYDKLDLGSDVAVLGYPYVQENQPNLSFNKGSISATRVRIGDRSFYQTDAAINPGNSGGPLLNKNGEAVGVVTFKKGNANNIGFALNLGEVKAAAEQAEKKAASVKPVPGPLDPAALPVVASIAPKKDNWDATTGELREHKGALVLDNNGGPYWITSKEPLPQNFQLVVQCRIEFLKGNQQLQPSQRSILRTLCVRFDSPDTKTMILERKGSLVEFSHELLILSKEGAGDTVKVERKGNSEEPFVLVITKVGGDYTIAVDGEILLKYHDDKPLKGGHKFCLGGFLSRLYVGDVSVIKLEATPAKAGGEPSPSKPDKQSSPDPKGPRSM</sequence>
<evidence type="ECO:0000256" key="2">
    <source>
        <dbReference type="SAM" id="SignalP"/>
    </source>
</evidence>
<protein>
    <recommendedName>
        <fullName evidence="5">Serine protease</fullName>
    </recommendedName>
</protein>
<feature type="region of interest" description="Disordered" evidence="1">
    <location>
        <begin position="443"/>
        <end position="470"/>
    </location>
</feature>
<dbReference type="PANTHER" id="PTHR43019">
    <property type="entry name" value="SERINE ENDOPROTEASE DEGS"/>
    <property type="match status" value="1"/>
</dbReference>
<dbReference type="Pfam" id="PF13365">
    <property type="entry name" value="Trypsin_2"/>
    <property type="match status" value="1"/>
</dbReference>
<keyword evidence="2" id="KW-0732">Signal</keyword>
<dbReference type="PRINTS" id="PR00834">
    <property type="entry name" value="PROTEASES2C"/>
</dbReference>
<accession>A0A6P2DGB5</accession>
<keyword evidence="4" id="KW-1185">Reference proteome</keyword>
<dbReference type="InterPro" id="IPR001940">
    <property type="entry name" value="Peptidase_S1C"/>
</dbReference>
<reference evidence="3 4" key="1">
    <citation type="submission" date="2019-05" db="EMBL/GenBank/DDBJ databases">
        <authorList>
            <consortium name="Science for Life Laboratories"/>
        </authorList>
    </citation>
    <scope>NUCLEOTIDE SEQUENCE [LARGE SCALE GENOMIC DNA]</scope>
    <source>
        <strain evidence="3">Soil9</strain>
    </source>
</reference>
<dbReference type="InterPro" id="IPR009003">
    <property type="entry name" value="Peptidase_S1_PA"/>
</dbReference>
<dbReference type="EMBL" id="LR593886">
    <property type="protein sequence ID" value="VTS00767.1"/>
    <property type="molecule type" value="Genomic_DNA"/>
</dbReference>
<name>A0A6P2DGB5_9BACT</name>
<dbReference type="PANTHER" id="PTHR43019:SF23">
    <property type="entry name" value="PROTEASE DO-LIKE 5, CHLOROPLASTIC"/>
    <property type="match status" value="1"/>
</dbReference>
<dbReference type="GO" id="GO:0004252">
    <property type="term" value="F:serine-type endopeptidase activity"/>
    <property type="evidence" value="ECO:0007669"/>
    <property type="project" value="InterPro"/>
</dbReference>
<evidence type="ECO:0000256" key="1">
    <source>
        <dbReference type="SAM" id="MobiDB-lite"/>
    </source>
</evidence>